<evidence type="ECO:0000256" key="12">
    <source>
        <dbReference type="ARBA" id="ARBA00023239"/>
    </source>
</evidence>
<dbReference type="CDD" id="cd21117">
    <property type="entry name" value="Twitch_MoaA"/>
    <property type="match status" value="1"/>
</dbReference>
<dbReference type="Pfam" id="PF04055">
    <property type="entry name" value="Radical_SAM"/>
    <property type="match status" value="1"/>
</dbReference>
<dbReference type="Proteomes" id="UP000054408">
    <property type="component" value="Unassembled WGS sequence"/>
</dbReference>
<dbReference type="STRING" id="461836.A0A0L0D2M5"/>
<evidence type="ECO:0000256" key="5">
    <source>
        <dbReference type="ARBA" id="ARBA00022691"/>
    </source>
</evidence>
<sequence length="410" mass="44206">MLGRAILGGRRVVQGGLRHGMTGSTTRRVTRGMSSSLGAVGAVGSVGEAVSKVADATGSTALAAAATATTTAMTDGVEGVEGSMLRDSFGRDHTYLRISLTEKCNLRCTYCMPEEGVELSPAATMLTDDEIVALASLFAKEGVEKIRLTGGEPLVRRSAVEVVERLAAIEGISSVGMTTNGLLLRRKLDPLLEAGLTALNISLDTLDPHKFTLMTRRLGFERVMEGIERAADSALPTMVKINCVLMRGVNDDEVLDFVELTRELPVDVRFIEYMPFDGNRWNDTKMVPYAELLETIRGAHPSLVREADAPNDTSKAWRVPGYAGRIGCISSMTEHFCGSCNRLRLLADGSLKVCLFGNTEISLRDALRAGATDDDLRALIQAAVWRKKARHAGMHNIAKGQNRPMIKIGG</sequence>
<keyword evidence="11" id="KW-0501">Molybdenum cofactor biosynthesis</keyword>
<evidence type="ECO:0000256" key="13">
    <source>
        <dbReference type="ARBA" id="ARBA00048697"/>
    </source>
</evidence>
<dbReference type="SFLD" id="SFLDG01386">
    <property type="entry name" value="main_SPASM_domain-containing"/>
    <property type="match status" value="1"/>
</dbReference>
<evidence type="ECO:0000256" key="1">
    <source>
        <dbReference type="ARBA" id="ARBA00001966"/>
    </source>
</evidence>
<dbReference type="InterPro" id="IPR000385">
    <property type="entry name" value="MoaA_NifB_PqqE_Fe-S-bd_CS"/>
</dbReference>
<dbReference type="GO" id="GO:0061799">
    <property type="term" value="F:cyclic pyranopterin monophosphate synthase activity"/>
    <property type="evidence" value="ECO:0007669"/>
    <property type="project" value="TreeGrafter"/>
</dbReference>
<dbReference type="GO" id="GO:0006777">
    <property type="term" value="P:Mo-molybdopterin cofactor biosynthetic process"/>
    <property type="evidence" value="ECO:0007669"/>
    <property type="project" value="UniProtKB-KW"/>
</dbReference>
<gene>
    <name evidence="15" type="ORF">AMSG_02891</name>
</gene>
<dbReference type="PANTHER" id="PTHR22960">
    <property type="entry name" value="MOLYBDOPTERIN COFACTOR SYNTHESIS PROTEIN A"/>
    <property type="match status" value="1"/>
</dbReference>
<dbReference type="InterPro" id="IPR007197">
    <property type="entry name" value="rSAM"/>
</dbReference>
<dbReference type="GO" id="GO:0051539">
    <property type="term" value="F:4 iron, 4 sulfur cluster binding"/>
    <property type="evidence" value="ECO:0007669"/>
    <property type="project" value="UniProtKB-KW"/>
</dbReference>
<dbReference type="InterPro" id="IPR040064">
    <property type="entry name" value="MoaA-like"/>
</dbReference>
<dbReference type="RefSeq" id="XP_013760726.1">
    <property type="nucleotide sequence ID" value="XM_013905272.1"/>
</dbReference>
<reference evidence="15 16" key="1">
    <citation type="submission" date="2010-05" db="EMBL/GenBank/DDBJ databases">
        <title>The Genome Sequence of Thecamonas trahens ATCC 50062.</title>
        <authorList>
            <consortium name="The Broad Institute Genome Sequencing Platform"/>
            <person name="Russ C."/>
            <person name="Cuomo C."/>
            <person name="Shea T."/>
            <person name="Young S.K."/>
            <person name="Zeng Q."/>
            <person name="Koehrsen M."/>
            <person name="Haas B."/>
            <person name="Borodovsky M."/>
            <person name="Guigo R."/>
            <person name="Alvarado L."/>
            <person name="Berlin A."/>
            <person name="Bochicchio J."/>
            <person name="Borenstein D."/>
            <person name="Chapman S."/>
            <person name="Chen Z."/>
            <person name="Freedman E."/>
            <person name="Gellesch M."/>
            <person name="Goldberg J."/>
            <person name="Griggs A."/>
            <person name="Gujja S."/>
            <person name="Heilman E."/>
            <person name="Heiman D."/>
            <person name="Hepburn T."/>
            <person name="Howarth C."/>
            <person name="Jen D."/>
            <person name="Larson L."/>
            <person name="Mehta T."/>
            <person name="Park D."/>
            <person name="Pearson M."/>
            <person name="Roberts A."/>
            <person name="Saif S."/>
            <person name="Shenoy N."/>
            <person name="Sisk P."/>
            <person name="Stolte C."/>
            <person name="Sykes S."/>
            <person name="Thomson T."/>
            <person name="Walk T."/>
            <person name="White J."/>
            <person name="Yandava C."/>
            <person name="Burger G."/>
            <person name="Gray M.W."/>
            <person name="Holland P.W.H."/>
            <person name="King N."/>
            <person name="Lang F.B.F."/>
            <person name="Roger A.J."/>
            <person name="Ruiz-Trillo I."/>
            <person name="Lander E."/>
            <person name="Nusbaum C."/>
        </authorList>
    </citation>
    <scope>NUCLEOTIDE SEQUENCE [LARGE SCALE GENOMIC DNA]</scope>
    <source>
        <strain evidence="15 16">ATCC 50062</strain>
    </source>
</reference>
<evidence type="ECO:0000259" key="14">
    <source>
        <dbReference type="PROSITE" id="PS51918"/>
    </source>
</evidence>
<dbReference type="GO" id="GO:0005525">
    <property type="term" value="F:GTP binding"/>
    <property type="evidence" value="ECO:0007669"/>
    <property type="project" value="UniProtKB-KW"/>
</dbReference>
<evidence type="ECO:0000256" key="9">
    <source>
        <dbReference type="ARBA" id="ARBA00023014"/>
    </source>
</evidence>
<keyword evidence="4" id="KW-0004">4Fe-4S</keyword>
<accession>A0A0L0D2M5</accession>
<dbReference type="PANTHER" id="PTHR22960:SF0">
    <property type="entry name" value="MOLYBDENUM COFACTOR BIOSYNTHESIS PROTEIN 1"/>
    <property type="match status" value="1"/>
</dbReference>
<keyword evidence="9" id="KW-0411">Iron-sulfur</keyword>
<evidence type="ECO:0000256" key="10">
    <source>
        <dbReference type="ARBA" id="ARBA00023134"/>
    </source>
</evidence>
<dbReference type="GeneID" id="25562537"/>
<dbReference type="InterPro" id="IPR013785">
    <property type="entry name" value="Aldolase_TIM"/>
</dbReference>
<evidence type="ECO:0000313" key="16">
    <source>
        <dbReference type="Proteomes" id="UP000054408"/>
    </source>
</evidence>
<evidence type="ECO:0000256" key="7">
    <source>
        <dbReference type="ARBA" id="ARBA00022741"/>
    </source>
</evidence>
<evidence type="ECO:0000256" key="11">
    <source>
        <dbReference type="ARBA" id="ARBA00023150"/>
    </source>
</evidence>
<dbReference type="NCBIfam" id="TIGR02666">
    <property type="entry name" value="moaA"/>
    <property type="match status" value="1"/>
</dbReference>
<evidence type="ECO:0000256" key="6">
    <source>
        <dbReference type="ARBA" id="ARBA00022723"/>
    </source>
</evidence>
<dbReference type="InterPro" id="IPR058240">
    <property type="entry name" value="rSAM_sf"/>
</dbReference>
<comment type="catalytic activity">
    <reaction evidence="13">
        <text>GTP + AH2 + S-adenosyl-L-methionine = (8S)-3',8-cyclo-7,8-dihydroguanosine 5'-triphosphate + 5'-deoxyadenosine + L-methionine + A + H(+)</text>
        <dbReference type="Rhea" id="RHEA:49576"/>
        <dbReference type="ChEBI" id="CHEBI:13193"/>
        <dbReference type="ChEBI" id="CHEBI:15378"/>
        <dbReference type="ChEBI" id="CHEBI:17319"/>
        <dbReference type="ChEBI" id="CHEBI:17499"/>
        <dbReference type="ChEBI" id="CHEBI:37565"/>
        <dbReference type="ChEBI" id="CHEBI:57844"/>
        <dbReference type="ChEBI" id="CHEBI:59789"/>
        <dbReference type="ChEBI" id="CHEBI:131766"/>
        <dbReference type="EC" id="4.1.99.22"/>
    </reaction>
</comment>
<comment type="cofactor">
    <cofactor evidence="1">
        <name>[4Fe-4S] cluster</name>
        <dbReference type="ChEBI" id="CHEBI:49883"/>
    </cofactor>
</comment>
<dbReference type="CDD" id="cd01335">
    <property type="entry name" value="Radical_SAM"/>
    <property type="match status" value="1"/>
</dbReference>
<dbReference type="Pfam" id="PF06463">
    <property type="entry name" value="Mob_synth_C"/>
    <property type="match status" value="1"/>
</dbReference>
<dbReference type="InterPro" id="IPR010505">
    <property type="entry name" value="MoaA_twitch"/>
</dbReference>
<keyword evidence="7" id="KW-0547">Nucleotide-binding</keyword>
<keyword evidence="5" id="KW-0949">S-adenosyl-L-methionine</keyword>
<dbReference type="SMART" id="SM00729">
    <property type="entry name" value="Elp3"/>
    <property type="match status" value="1"/>
</dbReference>
<evidence type="ECO:0000256" key="3">
    <source>
        <dbReference type="ARBA" id="ARBA00012167"/>
    </source>
</evidence>
<name>A0A0L0D2M5_THETB</name>
<dbReference type="EC" id="4.1.99.22" evidence="3"/>
<dbReference type="InterPro" id="IPR050105">
    <property type="entry name" value="MoCo_biosynth_MoaA/MoaC"/>
</dbReference>
<dbReference type="OrthoDB" id="429626at2759"/>
<keyword evidence="16" id="KW-1185">Reference proteome</keyword>
<dbReference type="GO" id="GO:0046872">
    <property type="term" value="F:metal ion binding"/>
    <property type="evidence" value="ECO:0007669"/>
    <property type="project" value="UniProtKB-KW"/>
</dbReference>
<proteinExistence type="inferred from homology"/>
<dbReference type="PROSITE" id="PS51918">
    <property type="entry name" value="RADICAL_SAM"/>
    <property type="match status" value="1"/>
</dbReference>
<dbReference type="SFLD" id="SFLDG01067">
    <property type="entry name" value="SPASM/twitch_domain_containing"/>
    <property type="match status" value="1"/>
</dbReference>
<protein>
    <recommendedName>
        <fullName evidence="3">GTP 3',8-cyclase</fullName>
        <ecNumber evidence="3">4.1.99.22</ecNumber>
    </recommendedName>
</protein>
<evidence type="ECO:0000313" key="15">
    <source>
        <dbReference type="EMBL" id="KNC46435.1"/>
    </source>
</evidence>
<dbReference type="AlphaFoldDB" id="A0A0L0D2M5"/>
<feature type="domain" description="Radical SAM core" evidence="14">
    <location>
        <begin position="88"/>
        <end position="310"/>
    </location>
</feature>
<keyword evidence="8" id="KW-0408">Iron</keyword>
<dbReference type="UniPathway" id="UPA00344"/>
<dbReference type="Gene3D" id="3.20.20.70">
    <property type="entry name" value="Aldolase class I"/>
    <property type="match status" value="1"/>
</dbReference>
<keyword evidence="10" id="KW-0342">GTP-binding</keyword>
<organism evidence="15 16">
    <name type="scientific">Thecamonas trahens ATCC 50062</name>
    <dbReference type="NCBI Taxonomy" id="461836"/>
    <lineage>
        <taxon>Eukaryota</taxon>
        <taxon>Apusozoa</taxon>
        <taxon>Apusomonadida</taxon>
        <taxon>Apusomonadidae</taxon>
        <taxon>Thecamonas</taxon>
    </lineage>
</organism>
<keyword evidence="6" id="KW-0479">Metal-binding</keyword>
<dbReference type="SFLD" id="SFLDS00029">
    <property type="entry name" value="Radical_SAM"/>
    <property type="match status" value="1"/>
</dbReference>
<keyword evidence="12" id="KW-0456">Lyase</keyword>
<dbReference type="OMA" id="QMSECFC"/>
<evidence type="ECO:0000256" key="8">
    <source>
        <dbReference type="ARBA" id="ARBA00023004"/>
    </source>
</evidence>
<dbReference type="EMBL" id="GL349442">
    <property type="protein sequence ID" value="KNC46435.1"/>
    <property type="molecule type" value="Genomic_DNA"/>
</dbReference>
<evidence type="ECO:0000256" key="2">
    <source>
        <dbReference type="ARBA" id="ARBA00005046"/>
    </source>
</evidence>
<evidence type="ECO:0000256" key="4">
    <source>
        <dbReference type="ARBA" id="ARBA00022485"/>
    </source>
</evidence>
<comment type="pathway">
    <text evidence="2">Cofactor biosynthesis; molybdopterin biosynthesis.</text>
</comment>
<dbReference type="HAMAP" id="MF_01225_B">
    <property type="entry name" value="MoaA_B"/>
    <property type="match status" value="1"/>
</dbReference>
<dbReference type="SUPFAM" id="SSF102114">
    <property type="entry name" value="Radical SAM enzymes"/>
    <property type="match status" value="1"/>
</dbReference>
<dbReference type="GO" id="GO:0061798">
    <property type="term" value="F:GTP 3',8'-cyclase activity"/>
    <property type="evidence" value="ECO:0007669"/>
    <property type="project" value="UniProtKB-EC"/>
</dbReference>
<dbReference type="InterPro" id="IPR013483">
    <property type="entry name" value="MoaA"/>
</dbReference>
<dbReference type="PROSITE" id="PS01305">
    <property type="entry name" value="MOAA_NIFB_PQQE"/>
    <property type="match status" value="1"/>
</dbReference>
<dbReference type="InterPro" id="IPR006638">
    <property type="entry name" value="Elp3/MiaA/NifB-like_rSAM"/>
</dbReference>
<dbReference type="SFLD" id="SFLDG01383">
    <property type="entry name" value="cyclic_pyranopterin_phosphate"/>
    <property type="match status" value="1"/>
</dbReference>
<dbReference type="eggNOG" id="KOG2876">
    <property type="taxonomic scope" value="Eukaryota"/>
</dbReference>